<dbReference type="EMBL" id="LUCM01010012">
    <property type="protein sequence ID" value="KAA0186032.1"/>
    <property type="molecule type" value="Genomic_DNA"/>
</dbReference>
<dbReference type="Gene3D" id="2.30.30.40">
    <property type="entry name" value="SH3 Domains"/>
    <property type="match status" value="1"/>
</dbReference>
<comment type="caution">
    <text evidence="5">The sequence shown here is derived from an EMBL/GenBank/DDBJ whole genome shotgun (WGS) entry which is preliminary data.</text>
</comment>
<evidence type="ECO:0000256" key="2">
    <source>
        <dbReference type="PROSITE-ProRule" id="PRU00192"/>
    </source>
</evidence>
<keyword evidence="6" id="KW-1185">Reference proteome</keyword>
<gene>
    <name evidence="5" type="ORF">FBUS_04284</name>
</gene>
<reference evidence="5" key="1">
    <citation type="submission" date="2019-05" db="EMBL/GenBank/DDBJ databases">
        <title>Annotation for the trematode Fasciolopsis buski.</title>
        <authorList>
            <person name="Choi Y.-J."/>
        </authorList>
    </citation>
    <scope>NUCLEOTIDE SEQUENCE</scope>
    <source>
        <strain evidence="5">HT</strain>
        <tissue evidence="5">Whole worm</tissue>
    </source>
</reference>
<evidence type="ECO:0000313" key="5">
    <source>
        <dbReference type="EMBL" id="KAA0186032.1"/>
    </source>
</evidence>
<dbReference type="OrthoDB" id="446293at2759"/>
<feature type="domain" description="SH3" evidence="4">
    <location>
        <begin position="480"/>
        <end position="551"/>
    </location>
</feature>
<dbReference type="Proteomes" id="UP000728185">
    <property type="component" value="Unassembled WGS sequence"/>
</dbReference>
<dbReference type="AlphaFoldDB" id="A0A8E0VF44"/>
<keyword evidence="1 2" id="KW-0728">SH3 domain</keyword>
<proteinExistence type="predicted"/>
<sequence>MGSCFDQKFEPWINVNEELKVMLEVELNHLFRTQKLNTVLDSLMEKLTHTLTKPVDIQLEEFNAVKPNIEAWRNNVYGLTHNALVDETDRFMYKSEPKLTHFGTSPNTHATEKLDKSLASELRTLNQKSPIVCCEVWQNLLEAFLNENVSFSHLLQSQKHQLVKLQSRLNQNLSEEKILNNLPNPGRTQSPVQAKGNLKGIRLTVAGQTSASVDLNTRPRTDKPTRPLRAREKDAIKQLSCSSQDVTLNKFTDLFATDSSGDSIELVKSTDELNNVRKRSYRHLWTEDNWSDSHSASNAESPPVKPRLALEFSKRLEQHLPRTNAQDIHRNRVAVGQRRFCNKVNEANEVRVINAPPIKRREVILREPVGRSKGSPKGAAQIIIQKQLPSSNGYPLAWNRTVDIRAASTEHFQPNHKSPPRLTIIEQPYSSLESIRGTSFININQPQKQKSTQNLHRTSDDSNGKPFEVHLLQSFIDLRSSFFQFVATHPYAAQDIDELSLRLNEVVRMLPWPESMENVSVSINLEVGWLYGERVRDGVRGIFPVNFTNCR</sequence>
<protein>
    <recommendedName>
        <fullName evidence="4">SH3 domain-containing protein</fullName>
    </recommendedName>
</protein>
<dbReference type="Pfam" id="PF14604">
    <property type="entry name" value="SH3_9"/>
    <property type="match status" value="1"/>
</dbReference>
<dbReference type="SUPFAM" id="SSF50044">
    <property type="entry name" value="SH3-domain"/>
    <property type="match status" value="1"/>
</dbReference>
<organism evidence="5 6">
    <name type="scientific">Fasciolopsis buskii</name>
    <dbReference type="NCBI Taxonomy" id="27845"/>
    <lineage>
        <taxon>Eukaryota</taxon>
        <taxon>Metazoa</taxon>
        <taxon>Spiralia</taxon>
        <taxon>Lophotrochozoa</taxon>
        <taxon>Platyhelminthes</taxon>
        <taxon>Trematoda</taxon>
        <taxon>Digenea</taxon>
        <taxon>Plagiorchiida</taxon>
        <taxon>Echinostomata</taxon>
        <taxon>Echinostomatoidea</taxon>
        <taxon>Fasciolidae</taxon>
        <taxon>Fasciolopsis</taxon>
    </lineage>
</organism>
<feature type="region of interest" description="Disordered" evidence="3">
    <location>
        <begin position="444"/>
        <end position="463"/>
    </location>
</feature>
<dbReference type="PROSITE" id="PS50002">
    <property type="entry name" value="SH3"/>
    <property type="match status" value="1"/>
</dbReference>
<evidence type="ECO:0000313" key="6">
    <source>
        <dbReference type="Proteomes" id="UP000728185"/>
    </source>
</evidence>
<name>A0A8E0VF44_9TREM</name>
<accession>A0A8E0VF44</accession>
<evidence type="ECO:0000256" key="3">
    <source>
        <dbReference type="SAM" id="MobiDB-lite"/>
    </source>
</evidence>
<evidence type="ECO:0000259" key="4">
    <source>
        <dbReference type="PROSITE" id="PS50002"/>
    </source>
</evidence>
<dbReference type="InterPro" id="IPR036028">
    <property type="entry name" value="SH3-like_dom_sf"/>
</dbReference>
<dbReference type="SMART" id="SM00326">
    <property type="entry name" value="SH3"/>
    <property type="match status" value="1"/>
</dbReference>
<feature type="compositionally biased region" description="Polar residues" evidence="3">
    <location>
        <begin position="444"/>
        <end position="456"/>
    </location>
</feature>
<evidence type="ECO:0000256" key="1">
    <source>
        <dbReference type="ARBA" id="ARBA00022443"/>
    </source>
</evidence>
<dbReference type="InterPro" id="IPR001452">
    <property type="entry name" value="SH3_domain"/>
</dbReference>